<proteinExistence type="predicted"/>
<accession>A0AAV1NF59</accession>
<feature type="compositionally biased region" description="Low complexity" evidence="1">
    <location>
        <begin position="35"/>
        <end position="44"/>
    </location>
</feature>
<feature type="compositionally biased region" description="Basic and acidic residues" evidence="1">
    <location>
        <begin position="14"/>
        <end position="32"/>
    </location>
</feature>
<gene>
    <name evidence="2" type="ORF">FSCOSCO3_A019775</name>
</gene>
<dbReference type="Proteomes" id="UP001314229">
    <property type="component" value="Unassembled WGS sequence"/>
</dbReference>
<evidence type="ECO:0000313" key="2">
    <source>
        <dbReference type="EMBL" id="CAK6957852.1"/>
    </source>
</evidence>
<name>A0AAV1NF59_SCOSC</name>
<dbReference type="EMBL" id="CAWUFR010000031">
    <property type="protein sequence ID" value="CAK6957852.1"/>
    <property type="molecule type" value="Genomic_DNA"/>
</dbReference>
<protein>
    <submittedName>
        <fullName evidence="2">Uncharacterized protein</fullName>
    </submittedName>
</protein>
<organism evidence="2 3">
    <name type="scientific">Scomber scombrus</name>
    <name type="common">Atlantic mackerel</name>
    <name type="synonym">Scomber vernalis</name>
    <dbReference type="NCBI Taxonomy" id="13677"/>
    <lineage>
        <taxon>Eukaryota</taxon>
        <taxon>Metazoa</taxon>
        <taxon>Chordata</taxon>
        <taxon>Craniata</taxon>
        <taxon>Vertebrata</taxon>
        <taxon>Euteleostomi</taxon>
        <taxon>Actinopterygii</taxon>
        <taxon>Neopterygii</taxon>
        <taxon>Teleostei</taxon>
        <taxon>Neoteleostei</taxon>
        <taxon>Acanthomorphata</taxon>
        <taxon>Pelagiaria</taxon>
        <taxon>Scombriformes</taxon>
        <taxon>Scombridae</taxon>
        <taxon>Scomber</taxon>
    </lineage>
</organism>
<comment type="caution">
    <text evidence="2">The sequence shown here is derived from an EMBL/GenBank/DDBJ whole genome shotgun (WGS) entry which is preliminary data.</text>
</comment>
<evidence type="ECO:0000313" key="3">
    <source>
        <dbReference type="Proteomes" id="UP001314229"/>
    </source>
</evidence>
<sequence length="95" mass="10543">MLVSEMNKWLRIKVRERETEKEREGPGRERNSPCRGRGAAGRAAFSPAHERCDCPKASLSQESSPSGGRRPLYLPGTQSRSEKPSAGYVRYHVGG</sequence>
<evidence type="ECO:0000256" key="1">
    <source>
        <dbReference type="SAM" id="MobiDB-lite"/>
    </source>
</evidence>
<dbReference type="AlphaFoldDB" id="A0AAV1NF59"/>
<reference evidence="2 3" key="1">
    <citation type="submission" date="2024-01" db="EMBL/GenBank/DDBJ databases">
        <authorList>
            <person name="Alioto T."/>
            <person name="Alioto T."/>
            <person name="Gomez Garrido J."/>
        </authorList>
    </citation>
    <scope>NUCLEOTIDE SEQUENCE [LARGE SCALE GENOMIC DNA]</scope>
</reference>
<keyword evidence="3" id="KW-1185">Reference proteome</keyword>
<feature type="region of interest" description="Disordered" evidence="1">
    <location>
        <begin position="14"/>
        <end position="95"/>
    </location>
</feature>